<protein>
    <submittedName>
        <fullName evidence="2">Phosphorylase</fullName>
    </submittedName>
</protein>
<gene>
    <name evidence="2" type="ORF">C493_05065</name>
</gene>
<feature type="region of interest" description="Disordered" evidence="1">
    <location>
        <begin position="24"/>
        <end position="67"/>
    </location>
</feature>
<dbReference type="AlphaFoldDB" id="L9XG05"/>
<dbReference type="PANTHER" id="PTHR38643:SF1">
    <property type="entry name" value="PURINE NUCLEOSIDE PERMEASE C285.05-RELATED"/>
    <property type="match status" value="1"/>
</dbReference>
<dbReference type="PATRIC" id="fig|1227499.3.peg.1032"/>
<evidence type="ECO:0000313" key="3">
    <source>
        <dbReference type="Proteomes" id="UP000011602"/>
    </source>
</evidence>
<proteinExistence type="predicted"/>
<feature type="compositionally biased region" description="Basic and acidic residues" evidence="1">
    <location>
        <begin position="24"/>
        <end position="39"/>
    </location>
</feature>
<dbReference type="InterPro" id="IPR009486">
    <property type="entry name" value="Pur_nuclsid_perm"/>
</dbReference>
<dbReference type="SUPFAM" id="SSF53167">
    <property type="entry name" value="Purine and uridine phosphorylases"/>
    <property type="match status" value="1"/>
</dbReference>
<keyword evidence="3" id="KW-1185">Reference proteome</keyword>
<evidence type="ECO:0000313" key="2">
    <source>
        <dbReference type="EMBL" id="ELY59608.1"/>
    </source>
</evidence>
<dbReference type="Pfam" id="PF06516">
    <property type="entry name" value="NUP"/>
    <property type="match status" value="1"/>
</dbReference>
<feature type="compositionally biased region" description="Polar residues" evidence="1">
    <location>
        <begin position="40"/>
        <end position="60"/>
    </location>
</feature>
<comment type="caution">
    <text evidence="2">The sequence shown here is derived from an EMBL/GenBank/DDBJ whole genome shotgun (WGS) entry which is preliminary data.</text>
</comment>
<dbReference type="EMBL" id="AOHZ01000024">
    <property type="protein sequence ID" value="ELY59608.1"/>
    <property type="molecule type" value="Genomic_DNA"/>
</dbReference>
<accession>L9XG05</accession>
<reference evidence="2 3" key="1">
    <citation type="journal article" date="2014" name="PLoS Genet.">
        <title>Phylogenetically driven sequencing of extremely halophilic archaea reveals strategies for static and dynamic osmo-response.</title>
        <authorList>
            <person name="Becker E.A."/>
            <person name="Seitzer P.M."/>
            <person name="Tritt A."/>
            <person name="Larsen D."/>
            <person name="Krusor M."/>
            <person name="Yao A.I."/>
            <person name="Wu D."/>
            <person name="Madern D."/>
            <person name="Eisen J.A."/>
            <person name="Darling A.E."/>
            <person name="Facciotti M.T."/>
        </authorList>
    </citation>
    <scope>NUCLEOTIDE SEQUENCE [LARGE SCALE GENOMIC DNA]</scope>
    <source>
        <strain evidence="2 3">JCM 12255</strain>
    </source>
</reference>
<organism evidence="2 3">
    <name type="scientific">Natronolimnohabitans innermongolicus JCM 12255</name>
    <dbReference type="NCBI Taxonomy" id="1227499"/>
    <lineage>
        <taxon>Archaea</taxon>
        <taxon>Methanobacteriati</taxon>
        <taxon>Methanobacteriota</taxon>
        <taxon>Stenosarchaea group</taxon>
        <taxon>Halobacteria</taxon>
        <taxon>Halobacteriales</taxon>
        <taxon>Natrialbaceae</taxon>
        <taxon>Natronolimnohabitans</taxon>
    </lineage>
</organism>
<dbReference type="Gene3D" id="3.40.50.1580">
    <property type="entry name" value="Nucleoside phosphorylase domain"/>
    <property type="match status" value="1"/>
</dbReference>
<dbReference type="PANTHER" id="PTHR38643">
    <property type="entry name" value="PURINE NUCLEOSIDE PERMEASE C285.05-RELATED"/>
    <property type="match status" value="1"/>
</dbReference>
<sequence>MLWFRRRGEPFEIERERTVTGCDGLRRTATDRRRTDDRTVNNPARPSATYPSMTADTDSLPTPRAPDPTDPLCPAAVVLTAAFEAPLDERRPWLERHEIADAIEVPGAETPLYVTDSDVAITTTGIGKSDAATTVTALLANPGLDLESAYVLSCGIAGSSPATTALGSVAIADAVVDWDRKHRWDRGASDESNEGPTAGGDTHDGNDDDDSDADARPIDRLAYRPREYVHRLEESVVDRALGAARGVELRTDDETLAYQRRYPDAPDSGPTIERGTTVCGDEFWHGPRYAREVRWLCEQYDATPYVTTQMEDAATATALERFGLRDRYLSVRAVSNYDRPAPGESVTESFDGDSSSLELAIDNAERVGRAVVDALVGRDPLDLVDNGTA</sequence>
<dbReference type="InterPro" id="IPR035994">
    <property type="entry name" value="Nucleoside_phosphorylase_sf"/>
</dbReference>
<name>L9XG05_9EURY</name>
<evidence type="ECO:0000256" key="1">
    <source>
        <dbReference type="SAM" id="MobiDB-lite"/>
    </source>
</evidence>
<dbReference type="STRING" id="1227499.C493_05065"/>
<dbReference type="GO" id="GO:0003824">
    <property type="term" value="F:catalytic activity"/>
    <property type="evidence" value="ECO:0007669"/>
    <property type="project" value="InterPro"/>
</dbReference>
<feature type="region of interest" description="Disordered" evidence="1">
    <location>
        <begin position="184"/>
        <end position="215"/>
    </location>
</feature>
<dbReference type="GO" id="GO:0055085">
    <property type="term" value="P:transmembrane transport"/>
    <property type="evidence" value="ECO:0007669"/>
    <property type="project" value="InterPro"/>
</dbReference>
<dbReference type="Proteomes" id="UP000011602">
    <property type="component" value="Unassembled WGS sequence"/>
</dbReference>
<dbReference type="eggNOG" id="arCOG11386">
    <property type="taxonomic scope" value="Archaea"/>
</dbReference>
<dbReference type="GO" id="GO:0009116">
    <property type="term" value="P:nucleoside metabolic process"/>
    <property type="evidence" value="ECO:0007669"/>
    <property type="project" value="InterPro"/>
</dbReference>